<protein>
    <recommendedName>
        <fullName evidence="3">DhaL domain-containing protein</fullName>
    </recommendedName>
</protein>
<proteinExistence type="predicted"/>
<feature type="domain" description="DhaL" evidence="3">
    <location>
        <begin position="9"/>
        <end position="199"/>
    </location>
</feature>
<dbReference type="EMBL" id="FNDZ01000003">
    <property type="protein sequence ID" value="SDI64562.1"/>
    <property type="molecule type" value="Genomic_DNA"/>
</dbReference>
<dbReference type="InterPro" id="IPR048394">
    <property type="entry name" value="FakA-like_M"/>
</dbReference>
<keyword evidence="2" id="KW-0472">Membrane</keyword>
<evidence type="ECO:0000313" key="4">
    <source>
        <dbReference type="EMBL" id="SDI64562.1"/>
    </source>
</evidence>
<dbReference type="Gene3D" id="3.30.1180.10">
    <property type="match status" value="1"/>
</dbReference>
<dbReference type="InterPro" id="IPR004007">
    <property type="entry name" value="DhaL_dom"/>
</dbReference>
<dbReference type="InterPro" id="IPR036117">
    <property type="entry name" value="DhaL_dom_sf"/>
</dbReference>
<dbReference type="InterPro" id="IPR043168">
    <property type="entry name" value="DegV_C"/>
</dbReference>
<dbReference type="NCBIfam" id="TIGR00762">
    <property type="entry name" value="DegV"/>
    <property type="match status" value="1"/>
</dbReference>
<sequence length="599" mass="66229">MSIQYLDSEKLYYSFLSGAQEVIRNKRILNEINVFPVSDGDTGSNLAHTMHSILQEAQIKPTVKDTMNSIADAALTGARGNSGIIMAQYINGIFMSLPKEESITMSGFSEMVNGAVPHAYHAIANPVEGTIITVIKDWASAIHRYKDHAKDFHELLSSSVNDAMTSLKHTPEKLKVLEDAKVVDSGAKGFVYFLEGFASFLSTGLFKSDQNLSRETIDFTEYPGHDHEEIRERYCTEALISGENLDLDALREELSSLGDSLIVAGNPNKVKIHIHTNSPVDFFQKLKTKGTILQQKADDMIRQNEAAYKRKYPIALVTDSIADLPLSYLDEEQVHMLPLNLVFEGTTYLDKVTMTPDVFYPLLDGATEYPKSAQPNPKTVEAFLGSIAAHYDEILVITVAKVQSGTHNVFEKAAEKLKKEGKNIYVVDSKQNSAAEGLLVMKATELIKEGKPFEKIVETIESLRDLTKILVSVNTLKYMVRSGRLSKVTGFAGKIMNLKPVVSLDSEGKGSIAAKAFSEKANTQKIIDIMKKDHEESAITRYSIVHANDEKRALDMKAKCQEYLGFEPSYIMNISTIVGMSAGVGAVALSYMREKGDLL</sequence>
<dbReference type="GO" id="GO:0006071">
    <property type="term" value="P:glycerol metabolic process"/>
    <property type="evidence" value="ECO:0007669"/>
    <property type="project" value="InterPro"/>
</dbReference>
<organism evidence="4 5">
    <name type="scientific">Proteiniclasticum ruminis</name>
    <dbReference type="NCBI Taxonomy" id="398199"/>
    <lineage>
        <taxon>Bacteria</taxon>
        <taxon>Bacillati</taxon>
        <taxon>Bacillota</taxon>
        <taxon>Clostridia</taxon>
        <taxon>Eubacteriales</taxon>
        <taxon>Clostridiaceae</taxon>
        <taxon>Proteiniclasticum</taxon>
    </lineage>
</organism>
<dbReference type="SMART" id="SM01120">
    <property type="entry name" value="Dak2"/>
    <property type="match status" value="1"/>
</dbReference>
<dbReference type="InterPro" id="IPR003797">
    <property type="entry name" value="DegV"/>
</dbReference>
<feature type="transmembrane region" description="Helical" evidence="2">
    <location>
        <begin position="570"/>
        <end position="592"/>
    </location>
</feature>
<evidence type="ECO:0000313" key="5">
    <source>
        <dbReference type="Proteomes" id="UP000183255"/>
    </source>
</evidence>
<dbReference type="PANTHER" id="PTHR33434">
    <property type="entry name" value="DEGV DOMAIN-CONTAINING PROTEIN DR_1986-RELATED"/>
    <property type="match status" value="1"/>
</dbReference>
<dbReference type="Proteomes" id="UP000183255">
    <property type="component" value="Unassembled WGS sequence"/>
</dbReference>
<dbReference type="GO" id="GO:0004371">
    <property type="term" value="F:glycerone kinase activity"/>
    <property type="evidence" value="ECO:0007669"/>
    <property type="project" value="InterPro"/>
</dbReference>
<dbReference type="InterPro" id="IPR050270">
    <property type="entry name" value="DegV_domain_contain"/>
</dbReference>
<evidence type="ECO:0000259" key="3">
    <source>
        <dbReference type="PROSITE" id="PS51480"/>
    </source>
</evidence>
<dbReference type="Pfam" id="PF02734">
    <property type="entry name" value="Dak2"/>
    <property type="match status" value="1"/>
</dbReference>
<dbReference type="PROSITE" id="PS51482">
    <property type="entry name" value="DEGV"/>
    <property type="match status" value="1"/>
</dbReference>
<dbReference type="InterPro" id="IPR033470">
    <property type="entry name" value="FakA-like_C"/>
</dbReference>
<dbReference type="SUPFAM" id="SSF82549">
    <property type="entry name" value="DAK1/DegV-like"/>
    <property type="match status" value="1"/>
</dbReference>
<reference evidence="4 5" key="1">
    <citation type="submission" date="2016-10" db="EMBL/GenBank/DDBJ databases">
        <authorList>
            <person name="de Groot N.N."/>
        </authorList>
    </citation>
    <scope>NUCLEOTIDE SEQUENCE [LARGE SCALE GENOMIC DNA]</scope>
    <source>
        <strain evidence="4 5">CGMCC 1.5058</strain>
    </source>
</reference>
<dbReference type="Pfam" id="PF02645">
    <property type="entry name" value="DegV"/>
    <property type="match status" value="1"/>
</dbReference>
<dbReference type="Gene3D" id="1.25.40.340">
    <property type="match status" value="1"/>
</dbReference>
<name>A0A1G8M9F9_9CLOT</name>
<dbReference type="Pfam" id="PF21645">
    <property type="entry name" value="FakA-like_M"/>
    <property type="match status" value="1"/>
</dbReference>
<dbReference type="PROSITE" id="PS51480">
    <property type="entry name" value="DHAL"/>
    <property type="match status" value="1"/>
</dbReference>
<gene>
    <name evidence="4" type="ORF">SAMN05421804_103322</name>
</gene>
<dbReference type="RefSeq" id="WP_031574814.1">
    <property type="nucleotide sequence ID" value="NZ_FNDZ01000003.1"/>
</dbReference>
<dbReference type="AlphaFoldDB" id="A0A1G8M9F9"/>
<dbReference type="GO" id="GO:0008289">
    <property type="term" value="F:lipid binding"/>
    <property type="evidence" value="ECO:0007669"/>
    <property type="project" value="UniProtKB-KW"/>
</dbReference>
<keyword evidence="1" id="KW-0446">Lipid-binding</keyword>
<dbReference type="SUPFAM" id="SSF101473">
    <property type="entry name" value="DhaL-like"/>
    <property type="match status" value="1"/>
</dbReference>
<dbReference type="SMART" id="SM01121">
    <property type="entry name" value="Dak1_2"/>
    <property type="match status" value="1"/>
</dbReference>
<accession>A0A1G8M9F9</accession>
<keyword evidence="2" id="KW-1133">Transmembrane helix</keyword>
<dbReference type="Gene3D" id="3.40.50.10170">
    <property type="match status" value="1"/>
</dbReference>
<evidence type="ECO:0000256" key="1">
    <source>
        <dbReference type="ARBA" id="ARBA00023121"/>
    </source>
</evidence>
<dbReference type="PANTHER" id="PTHR33434:SF2">
    <property type="entry name" value="FATTY ACID-BINDING PROTEIN TM_1468"/>
    <property type="match status" value="1"/>
</dbReference>
<keyword evidence="2" id="KW-0812">Transmembrane</keyword>
<evidence type="ECO:0000256" key="2">
    <source>
        <dbReference type="SAM" id="Phobius"/>
    </source>
</evidence>